<evidence type="ECO:0000256" key="1">
    <source>
        <dbReference type="ARBA" id="ARBA00004604"/>
    </source>
</evidence>
<dbReference type="GO" id="GO:0000462">
    <property type="term" value="P:maturation of SSU-rRNA from tricistronic rRNA transcript (SSU-rRNA, 5.8S rRNA, LSU-rRNA)"/>
    <property type="evidence" value="ECO:0007669"/>
    <property type="project" value="TreeGrafter"/>
</dbReference>
<dbReference type="Proteomes" id="UP001085076">
    <property type="component" value="Miscellaneous, Linkage group lg01"/>
</dbReference>
<gene>
    <name evidence="8" type="ORF">J5N97_003612</name>
</gene>
<sequence length="250" mass="29051">MAKEKKPKPSNVRIESKLPEKDDDLGASSEEEEVEIERELADIPLGELQKARADGSHAPLTKTVNEPQSNPGRAHKNRPMEMSSKKPVGRFREVIQAPKRVVRDPRFESLCGTLDTEGFHKRYDFLFDVELPAEKEKLQKLIKKEKDPNVVKELKDHVHWIDKQLRSAQQNKVGSQVLAEHIKKEKEAAKQGKRPYYLKKSEVRQRELVKKYDDLKAAGKLDSFMEKRRKRNALKDIRYMPYRKSSKDAR</sequence>
<evidence type="ECO:0000313" key="9">
    <source>
        <dbReference type="Proteomes" id="UP001085076"/>
    </source>
</evidence>
<reference evidence="8" key="1">
    <citation type="submission" date="2021-03" db="EMBL/GenBank/DDBJ databases">
        <authorList>
            <person name="Li Z."/>
            <person name="Yang C."/>
        </authorList>
    </citation>
    <scope>NUCLEOTIDE SEQUENCE</scope>
    <source>
        <strain evidence="8">Dzin_1.0</strain>
        <tissue evidence="8">Leaf</tissue>
    </source>
</reference>
<accession>A0A9D5D4Y3</accession>
<reference evidence="8" key="2">
    <citation type="journal article" date="2022" name="Hortic Res">
        <title>The genome of Dioscorea zingiberensis sheds light on the biosynthesis, origin and evolution of the medicinally important diosgenin saponins.</title>
        <authorList>
            <person name="Li Y."/>
            <person name="Tan C."/>
            <person name="Li Z."/>
            <person name="Guo J."/>
            <person name="Li S."/>
            <person name="Chen X."/>
            <person name="Wang C."/>
            <person name="Dai X."/>
            <person name="Yang H."/>
            <person name="Song W."/>
            <person name="Hou L."/>
            <person name="Xu J."/>
            <person name="Tong Z."/>
            <person name="Xu A."/>
            <person name="Yuan X."/>
            <person name="Wang W."/>
            <person name="Yang Q."/>
            <person name="Chen L."/>
            <person name="Sun Z."/>
            <person name="Wang K."/>
            <person name="Pan B."/>
            <person name="Chen J."/>
            <person name="Bao Y."/>
            <person name="Liu F."/>
            <person name="Qi X."/>
            <person name="Gang D.R."/>
            <person name="Wen J."/>
            <person name="Li J."/>
        </authorList>
    </citation>
    <scope>NUCLEOTIDE SEQUENCE</scope>
    <source>
        <strain evidence="8">Dzin_1.0</strain>
    </source>
</reference>
<feature type="region of interest" description="Disordered" evidence="7">
    <location>
        <begin position="1"/>
        <end position="89"/>
    </location>
</feature>
<comment type="similarity">
    <text evidence="2 6">Belongs to the RRP36 family.</text>
</comment>
<feature type="compositionally biased region" description="Acidic residues" evidence="7">
    <location>
        <begin position="21"/>
        <end position="36"/>
    </location>
</feature>
<dbReference type="GO" id="GO:0005730">
    <property type="term" value="C:nucleolus"/>
    <property type="evidence" value="ECO:0007669"/>
    <property type="project" value="UniProtKB-SubCell"/>
</dbReference>
<evidence type="ECO:0000313" key="8">
    <source>
        <dbReference type="EMBL" id="KAJ0985256.1"/>
    </source>
</evidence>
<evidence type="ECO:0000256" key="2">
    <source>
        <dbReference type="ARBA" id="ARBA00009418"/>
    </source>
</evidence>
<dbReference type="OrthoDB" id="448446at2759"/>
<comment type="subcellular location">
    <subcellularLocation>
        <location evidence="1 6">Nucleus</location>
        <location evidence="1 6">Nucleolus</location>
    </subcellularLocation>
</comment>
<keyword evidence="3 6" id="KW-0690">Ribosome biogenesis</keyword>
<name>A0A9D5D4Y3_9LILI</name>
<evidence type="ECO:0000256" key="5">
    <source>
        <dbReference type="ARBA" id="ARBA00023242"/>
    </source>
</evidence>
<comment type="function">
    <text evidence="6">Component of the 90S pre-ribosome involved in the maturation of rRNAs. Required for early cleavages of the pre-RNAs in the 40S ribosomal subunit maturation pathway.</text>
</comment>
<dbReference type="Pfam" id="PF06102">
    <property type="entry name" value="RRP36"/>
    <property type="match status" value="1"/>
</dbReference>
<keyword evidence="5 6" id="KW-0539">Nucleus</keyword>
<keyword evidence="9" id="KW-1185">Reference proteome</keyword>
<dbReference type="PANTHER" id="PTHR21738:SF0">
    <property type="entry name" value="RIBOSOMAL RNA PROCESSING PROTEIN 36 HOMOLOG"/>
    <property type="match status" value="1"/>
</dbReference>
<evidence type="ECO:0000256" key="4">
    <source>
        <dbReference type="ARBA" id="ARBA00022552"/>
    </source>
</evidence>
<dbReference type="GO" id="GO:0030686">
    <property type="term" value="C:90S preribosome"/>
    <property type="evidence" value="ECO:0007669"/>
    <property type="project" value="TreeGrafter"/>
</dbReference>
<keyword evidence="4 6" id="KW-0698">rRNA processing</keyword>
<organism evidence="8 9">
    <name type="scientific">Dioscorea zingiberensis</name>
    <dbReference type="NCBI Taxonomy" id="325984"/>
    <lineage>
        <taxon>Eukaryota</taxon>
        <taxon>Viridiplantae</taxon>
        <taxon>Streptophyta</taxon>
        <taxon>Embryophyta</taxon>
        <taxon>Tracheophyta</taxon>
        <taxon>Spermatophyta</taxon>
        <taxon>Magnoliopsida</taxon>
        <taxon>Liliopsida</taxon>
        <taxon>Dioscoreales</taxon>
        <taxon>Dioscoreaceae</taxon>
        <taxon>Dioscorea</taxon>
    </lineage>
</organism>
<evidence type="ECO:0000256" key="6">
    <source>
        <dbReference type="RuleBase" id="RU368027"/>
    </source>
</evidence>
<dbReference type="AlphaFoldDB" id="A0A9D5D4Y3"/>
<dbReference type="InterPro" id="IPR009292">
    <property type="entry name" value="RRP36"/>
</dbReference>
<protein>
    <recommendedName>
        <fullName evidence="6">rRNA biogenesis protein RRP36</fullName>
    </recommendedName>
</protein>
<dbReference type="EMBL" id="JAGGNH010000001">
    <property type="protein sequence ID" value="KAJ0985256.1"/>
    <property type="molecule type" value="Genomic_DNA"/>
</dbReference>
<feature type="compositionally biased region" description="Polar residues" evidence="7">
    <location>
        <begin position="62"/>
        <end position="71"/>
    </location>
</feature>
<dbReference type="PANTHER" id="PTHR21738">
    <property type="entry name" value="RIBOSOMAL RNA PROCESSING PROTEIN 36 HOMOLOG"/>
    <property type="match status" value="1"/>
</dbReference>
<evidence type="ECO:0000256" key="3">
    <source>
        <dbReference type="ARBA" id="ARBA00022517"/>
    </source>
</evidence>
<keyword evidence="6" id="KW-0687">Ribonucleoprotein</keyword>
<comment type="caution">
    <text evidence="8">The sequence shown here is derived from an EMBL/GenBank/DDBJ whole genome shotgun (WGS) entry which is preliminary data.</text>
</comment>
<proteinExistence type="inferred from homology"/>
<comment type="subunit">
    <text evidence="6">Associates with 90S and pre-40S pre-ribosomal particles.</text>
</comment>
<evidence type="ECO:0000256" key="7">
    <source>
        <dbReference type="SAM" id="MobiDB-lite"/>
    </source>
</evidence>